<dbReference type="HOGENOM" id="CLU_132184_0_0_1"/>
<dbReference type="Proteomes" id="UP000053780">
    <property type="component" value="Unassembled WGS sequence"/>
</dbReference>
<proteinExistence type="predicted"/>
<dbReference type="InterPro" id="IPR008584">
    <property type="entry name" value="CXXC_Zn-binding_euk"/>
</dbReference>
<protein>
    <submittedName>
        <fullName evidence="1">Uncharacterized protein</fullName>
    </submittedName>
</protein>
<dbReference type="AlphaFoldDB" id="T0LCI4"/>
<sequence>MKYELIVSGEFSNVQGLQADLTFPAVITCSLCNYTHPKTVIITEDSSVKLKFNYKCNFELQCHSCKNDIKISILKPENMVCEEIPDKYDDLFKIEYCPVTNDLCKLSIFNSQGGEISEIKNTPLNVLTSDKKFFKNQVIDEKKSLVGDYGEGKFFSILNCEFFIKQIK</sequence>
<dbReference type="SUPFAM" id="SSF141678">
    <property type="entry name" value="MAL13P1.257-like"/>
    <property type="match status" value="1"/>
</dbReference>
<organism evidence="1 2">
    <name type="scientific">Vairimorpha apis BRL 01</name>
    <dbReference type="NCBI Taxonomy" id="1037528"/>
    <lineage>
        <taxon>Eukaryota</taxon>
        <taxon>Fungi</taxon>
        <taxon>Fungi incertae sedis</taxon>
        <taxon>Microsporidia</taxon>
        <taxon>Nosematidae</taxon>
        <taxon>Vairimorpha</taxon>
    </lineage>
</organism>
<name>T0LCI4_9MICR</name>
<dbReference type="OrthoDB" id="2189688at2759"/>
<reference evidence="1 2" key="1">
    <citation type="journal article" date="2013" name="BMC Genomics">
        <title>Genome sequencing and comparative genomics of honey bee microsporidia, Nosema apis reveal novel insights into host-parasite interactions.</title>
        <authorList>
            <person name="Chen Yp."/>
            <person name="Pettis J.S."/>
            <person name="Zhao Y."/>
            <person name="Liu X."/>
            <person name="Tallon L.J."/>
            <person name="Sadzewicz L.D."/>
            <person name="Li R."/>
            <person name="Zheng H."/>
            <person name="Huang S."/>
            <person name="Zhang X."/>
            <person name="Hamilton M.C."/>
            <person name="Pernal S.F."/>
            <person name="Melathopoulos A.P."/>
            <person name="Yan X."/>
            <person name="Evans J.D."/>
        </authorList>
    </citation>
    <scope>NUCLEOTIDE SEQUENCE [LARGE SCALE GENOMIC DNA]</scope>
    <source>
        <strain evidence="1 2">BRL 01</strain>
    </source>
</reference>
<dbReference type="Pfam" id="PF05907">
    <property type="entry name" value="CXXC_Zn-b_euk"/>
    <property type="match status" value="1"/>
</dbReference>
<dbReference type="EMBL" id="KE647050">
    <property type="protein sequence ID" value="EQB62014.1"/>
    <property type="molecule type" value="Genomic_DNA"/>
</dbReference>
<dbReference type="VEuPathDB" id="MicrosporidiaDB:NAPIS_ORF00410"/>
<evidence type="ECO:0000313" key="2">
    <source>
        <dbReference type="Proteomes" id="UP000053780"/>
    </source>
</evidence>
<accession>T0LCI4</accession>
<gene>
    <name evidence="1" type="ORF">NAPIS_ORF00410</name>
</gene>
<evidence type="ECO:0000313" key="1">
    <source>
        <dbReference type="EMBL" id="EQB62014.1"/>
    </source>
</evidence>
<keyword evidence="2" id="KW-1185">Reference proteome</keyword>